<keyword evidence="1 7" id="KW-0444">Lipid biosynthesis</keyword>
<gene>
    <name evidence="7 10" type="primary">lpxD</name>
    <name evidence="10" type="ORF">FYK55_19005</name>
</gene>
<evidence type="ECO:0000256" key="6">
    <source>
        <dbReference type="ARBA" id="ARBA00023315"/>
    </source>
</evidence>
<keyword evidence="6 7" id="KW-0012">Acyltransferase</keyword>
<comment type="subunit">
    <text evidence="7">Homotrimer.</text>
</comment>
<dbReference type="NCBIfam" id="NF002060">
    <property type="entry name" value="PRK00892.1"/>
    <property type="match status" value="1"/>
</dbReference>
<name>A0A5M6D0I4_9BACT</name>
<evidence type="ECO:0000256" key="1">
    <source>
        <dbReference type="ARBA" id="ARBA00022516"/>
    </source>
</evidence>
<protein>
    <recommendedName>
        <fullName evidence="7">UDP-3-O-acylglucosamine N-acyltransferase</fullName>
        <ecNumber evidence="7">2.3.1.191</ecNumber>
    </recommendedName>
</protein>
<comment type="caution">
    <text evidence="10">The sequence shown here is derived from an EMBL/GenBank/DDBJ whole genome shotgun (WGS) entry which is preliminary data.</text>
</comment>
<dbReference type="InterPro" id="IPR011004">
    <property type="entry name" value="Trimer_LpxA-like_sf"/>
</dbReference>
<evidence type="ECO:0000256" key="5">
    <source>
        <dbReference type="ARBA" id="ARBA00023098"/>
    </source>
</evidence>
<comment type="function">
    <text evidence="7">Catalyzes the N-acylation of UDP-3-O-acylglucosamine using 3-hydroxyacyl-ACP as the acyl donor. Is involved in the biosynthesis of lipid A, a phosphorylated glycolipid that anchors the lipopolysaccharide to the outer membrane of the cell.</text>
</comment>
<dbReference type="CDD" id="cd03352">
    <property type="entry name" value="LbH_LpxD"/>
    <property type="match status" value="1"/>
</dbReference>
<organism evidence="10 11">
    <name type="scientific">Roseiconus nitratireducens</name>
    <dbReference type="NCBI Taxonomy" id="2605748"/>
    <lineage>
        <taxon>Bacteria</taxon>
        <taxon>Pseudomonadati</taxon>
        <taxon>Planctomycetota</taxon>
        <taxon>Planctomycetia</taxon>
        <taxon>Pirellulales</taxon>
        <taxon>Pirellulaceae</taxon>
        <taxon>Roseiconus</taxon>
    </lineage>
</organism>
<comment type="catalytic activity">
    <reaction evidence="7">
        <text>a UDP-3-O-[(3R)-3-hydroxyacyl]-alpha-D-glucosamine + a (3R)-hydroxyacyl-[ACP] = a UDP-2-N,3-O-bis[(3R)-3-hydroxyacyl]-alpha-D-glucosamine + holo-[ACP] + H(+)</text>
        <dbReference type="Rhea" id="RHEA:53836"/>
        <dbReference type="Rhea" id="RHEA-COMP:9685"/>
        <dbReference type="Rhea" id="RHEA-COMP:9945"/>
        <dbReference type="ChEBI" id="CHEBI:15378"/>
        <dbReference type="ChEBI" id="CHEBI:64479"/>
        <dbReference type="ChEBI" id="CHEBI:78827"/>
        <dbReference type="ChEBI" id="CHEBI:137740"/>
        <dbReference type="ChEBI" id="CHEBI:137748"/>
        <dbReference type="EC" id="2.3.1.191"/>
    </reaction>
</comment>
<evidence type="ECO:0000256" key="2">
    <source>
        <dbReference type="ARBA" id="ARBA00022556"/>
    </source>
</evidence>
<comment type="similarity">
    <text evidence="7">Belongs to the transferase hexapeptide repeat family. LpxD subfamily.</text>
</comment>
<sequence length="383" mass="40627">MEVSGGPGRGIHPAKGIAVEIRLDELARLLGGTLKGDPTLICRGANPPGQAAADEVTMILEPQRREEMEGTEALAVIVTGEIESLDRAQILVEDPHQALATAVKHFRPPIELTLPPTGIAPGADVAASARIHPSATIGKGVKIGHRSLIMPGVVIMPGCVIGDDCVLHAGVTLYEYTQLADRVVVHAGTVIGANGFGYRQEQGRHVPKAQLGYVRIESDVEIGACVTIDRGSYGPTQIGEGTKIDNQVMIAHNCQIGRHNLICSQVGIAGSCRTGDYVVLAGQVGLKDHITLGDHAIVGAQAGVMDDCDGDQVYLGSPAMPQRDQMQIFALQRKLPEMRRELKTLRKQLAVLEQRLNSDPAETVDGANGQPDADTDTSKQRAA</sequence>
<accession>A0A5M6D0I4</accession>
<dbReference type="PANTHER" id="PTHR43378:SF2">
    <property type="entry name" value="UDP-3-O-ACYLGLUCOSAMINE N-ACYLTRANSFERASE 1, MITOCHONDRIAL-RELATED"/>
    <property type="match status" value="1"/>
</dbReference>
<keyword evidence="4 7" id="KW-0677">Repeat</keyword>
<dbReference type="AlphaFoldDB" id="A0A5M6D0I4"/>
<keyword evidence="2 7" id="KW-0441">Lipid A biosynthesis</keyword>
<dbReference type="UniPathway" id="UPA00973"/>
<comment type="pathway">
    <text evidence="7">Bacterial outer membrane biogenesis; LPS lipid A biosynthesis.</text>
</comment>
<reference evidence="10 11" key="1">
    <citation type="submission" date="2019-08" db="EMBL/GenBank/DDBJ databases">
        <authorList>
            <person name="Dhanesh K."/>
            <person name="Kumar G."/>
            <person name="Sasikala C."/>
            <person name="Venkata Ramana C."/>
        </authorList>
    </citation>
    <scope>NUCLEOTIDE SEQUENCE [LARGE SCALE GENOMIC DNA]</scope>
    <source>
        <strain evidence="10 11">JC645</strain>
    </source>
</reference>
<evidence type="ECO:0000256" key="7">
    <source>
        <dbReference type="HAMAP-Rule" id="MF_00523"/>
    </source>
</evidence>
<dbReference type="InterPro" id="IPR007691">
    <property type="entry name" value="LpxD"/>
</dbReference>
<dbReference type="Gene3D" id="2.160.10.10">
    <property type="entry name" value="Hexapeptide repeat proteins"/>
    <property type="match status" value="1"/>
</dbReference>
<dbReference type="Proteomes" id="UP000324479">
    <property type="component" value="Unassembled WGS sequence"/>
</dbReference>
<evidence type="ECO:0000313" key="11">
    <source>
        <dbReference type="Proteomes" id="UP000324479"/>
    </source>
</evidence>
<evidence type="ECO:0000256" key="8">
    <source>
        <dbReference type="SAM" id="Coils"/>
    </source>
</evidence>
<feature type="active site" description="Proton acceptor" evidence="7">
    <location>
        <position position="252"/>
    </location>
</feature>
<dbReference type="EMBL" id="VWOX01000011">
    <property type="protein sequence ID" value="KAA5540991.1"/>
    <property type="molecule type" value="Genomic_DNA"/>
</dbReference>
<dbReference type="PROSITE" id="PS00101">
    <property type="entry name" value="HEXAPEP_TRANSFERASES"/>
    <property type="match status" value="1"/>
</dbReference>
<dbReference type="NCBIfam" id="TIGR01853">
    <property type="entry name" value="lipid_A_lpxD"/>
    <property type="match status" value="1"/>
</dbReference>
<dbReference type="EC" id="2.3.1.191" evidence="7"/>
<evidence type="ECO:0000256" key="3">
    <source>
        <dbReference type="ARBA" id="ARBA00022679"/>
    </source>
</evidence>
<evidence type="ECO:0000256" key="4">
    <source>
        <dbReference type="ARBA" id="ARBA00022737"/>
    </source>
</evidence>
<dbReference type="InterPro" id="IPR018357">
    <property type="entry name" value="Hexapep_transf_CS"/>
</dbReference>
<dbReference type="Gene3D" id="3.40.1390.10">
    <property type="entry name" value="MurE/MurF, N-terminal domain"/>
    <property type="match status" value="1"/>
</dbReference>
<keyword evidence="5 7" id="KW-0443">Lipid metabolism</keyword>
<keyword evidence="8" id="KW-0175">Coiled coil</keyword>
<dbReference type="GO" id="GO:0016020">
    <property type="term" value="C:membrane"/>
    <property type="evidence" value="ECO:0007669"/>
    <property type="project" value="GOC"/>
</dbReference>
<dbReference type="InterPro" id="IPR001451">
    <property type="entry name" value="Hexapep"/>
</dbReference>
<keyword evidence="3 7" id="KW-0808">Transferase</keyword>
<dbReference type="PANTHER" id="PTHR43378">
    <property type="entry name" value="UDP-3-O-ACYLGLUCOSAMINE N-ACYLTRANSFERASE"/>
    <property type="match status" value="1"/>
</dbReference>
<dbReference type="GO" id="GO:0009245">
    <property type="term" value="P:lipid A biosynthetic process"/>
    <property type="evidence" value="ECO:0007669"/>
    <property type="project" value="UniProtKB-UniRule"/>
</dbReference>
<dbReference type="Pfam" id="PF00132">
    <property type="entry name" value="Hexapep"/>
    <property type="match status" value="2"/>
</dbReference>
<feature type="coiled-coil region" evidence="8">
    <location>
        <begin position="328"/>
        <end position="355"/>
    </location>
</feature>
<evidence type="ECO:0000313" key="10">
    <source>
        <dbReference type="EMBL" id="KAA5540991.1"/>
    </source>
</evidence>
<dbReference type="HAMAP" id="MF_00523">
    <property type="entry name" value="LpxD"/>
    <property type="match status" value="1"/>
</dbReference>
<dbReference type="GO" id="GO:0016410">
    <property type="term" value="F:N-acyltransferase activity"/>
    <property type="evidence" value="ECO:0007669"/>
    <property type="project" value="InterPro"/>
</dbReference>
<proteinExistence type="inferred from homology"/>
<evidence type="ECO:0000256" key="9">
    <source>
        <dbReference type="SAM" id="MobiDB-lite"/>
    </source>
</evidence>
<keyword evidence="11" id="KW-1185">Reference proteome</keyword>
<dbReference type="GO" id="GO:0103118">
    <property type="term" value="F:UDP-3-O-[(3R)-3-hydroxyacyl]-glucosamine N-acyltransferase activity"/>
    <property type="evidence" value="ECO:0007669"/>
    <property type="project" value="UniProtKB-EC"/>
</dbReference>
<feature type="region of interest" description="Disordered" evidence="9">
    <location>
        <begin position="356"/>
        <end position="383"/>
    </location>
</feature>
<dbReference type="SUPFAM" id="SSF51161">
    <property type="entry name" value="Trimeric LpxA-like enzymes"/>
    <property type="match status" value="1"/>
</dbReference>